<dbReference type="PROSITE" id="PS00518">
    <property type="entry name" value="ZF_RING_1"/>
    <property type="match status" value="1"/>
</dbReference>
<proteinExistence type="predicted"/>
<keyword evidence="1" id="KW-0479">Metal-binding</keyword>
<dbReference type="InterPro" id="IPR000315">
    <property type="entry name" value="Znf_B-box"/>
</dbReference>
<dbReference type="Gene3D" id="4.10.830.40">
    <property type="match status" value="1"/>
</dbReference>
<feature type="domain" description="B box-type" evidence="7">
    <location>
        <begin position="152"/>
        <end position="192"/>
    </location>
</feature>
<dbReference type="Gene3D" id="3.30.40.10">
    <property type="entry name" value="Zinc/RING finger domain, C3HC4 (zinc finger)"/>
    <property type="match status" value="1"/>
</dbReference>
<name>A0ABD1KNZ4_9TELE</name>
<evidence type="ECO:0000256" key="2">
    <source>
        <dbReference type="ARBA" id="ARBA00022771"/>
    </source>
</evidence>
<feature type="compositionally biased region" description="Basic and acidic residues" evidence="5">
    <location>
        <begin position="195"/>
        <end position="209"/>
    </location>
</feature>
<dbReference type="PANTHER" id="PTHR25465">
    <property type="entry name" value="B-BOX DOMAIN CONTAINING"/>
    <property type="match status" value="1"/>
</dbReference>
<dbReference type="InterPro" id="IPR001841">
    <property type="entry name" value="Znf_RING"/>
</dbReference>
<organism evidence="8 9">
    <name type="scientific">Coilia grayii</name>
    <name type="common">Gray's grenadier anchovy</name>
    <dbReference type="NCBI Taxonomy" id="363190"/>
    <lineage>
        <taxon>Eukaryota</taxon>
        <taxon>Metazoa</taxon>
        <taxon>Chordata</taxon>
        <taxon>Craniata</taxon>
        <taxon>Vertebrata</taxon>
        <taxon>Euteleostomi</taxon>
        <taxon>Actinopterygii</taxon>
        <taxon>Neopterygii</taxon>
        <taxon>Teleostei</taxon>
        <taxon>Clupei</taxon>
        <taxon>Clupeiformes</taxon>
        <taxon>Clupeoidei</taxon>
        <taxon>Engraulidae</taxon>
        <taxon>Coilinae</taxon>
        <taxon>Coilia</taxon>
    </lineage>
</organism>
<evidence type="ECO:0000256" key="5">
    <source>
        <dbReference type="SAM" id="MobiDB-lite"/>
    </source>
</evidence>
<evidence type="ECO:0000313" key="8">
    <source>
        <dbReference type="EMBL" id="KAL2100847.1"/>
    </source>
</evidence>
<dbReference type="PANTHER" id="PTHR25465:SF5">
    <property type="entry name" value="E3 UBIQUITIN_ISG15 LIGASE TRIM25-RELATED"/>
    <property type="match status" value="1"/>
</dbReference>
<dbReference type="EMBL" id="JBHFQA010000003">
    <property type="protein sequence ID" value="KAL2100847.1"/>
    <property type="molecule type" value="Genomic_DNA"/>
</dbReference>
<feature type="domain" description="RING-type" evidence="6">
    <location>
        <begin position="19"/>
        <end position="62"/>
    </location>
</feature>
<reference evidence="8 9" key="1">
    <citation type="submission" date="2024-09" db="EMBL/GenBank/DDBJ databases">
        <title>A chromosome-level genome assembly of Gray's grenadier anchovy, Coilia grayii.</title>
        <authorList>
            <person name="Fu Z."/>
        </authorList>
    </citation>
    <scope>NUCLEOTIDE SEQUENCE [LARGE SCALE GENOMIC DNA]</scope>
    <source>
        <strain evidence="8">G4</strain>
        <tissue evidence="8">Muscle</tissue>
    </source>
</reference>
<evidence type="ECO:0000259" key="6">
    <source>
        <dbReference type="PROSITE" id="PS50089"/>
    </source>
</evidence>
<evidence type="ECO:0000256" key="1">
    <source>
        <dbReference type="ARBA" id="ARBA00022723"/>
    </source>
</evidence>
<dbReference type="Proteomes" id="UP001591681">
    <property type="component" value="Unassembled WGS sequence"/>
</dbReference>
<dbReference type="PROSITE" id="PS50119">
    <property type="entry name" value="ZF_BBOX"/>
    <property type="match status" value="1"/>
</dbReference>
<dbReference type="AlphaFoldDB" id="A0ABD1KNZ4"/>
<dbReference type="Pfam" id="PF00643">
    <property type="entry name" value="zf-B_box"/>
    <property type="match status" value="1"/>
</dbReference>
<gene>
    <name evidence="8" type="ORF">ACEWY4_002608</name>
</gene>
<feature type="compositionally biased region" description="Basic residues" evidence="5">
    <location>
        <begin position="280"/>
        <end position="294"/>
    </location>
</feature>
<dbReference type="InterPro" id="IPR017907">
    <property type="entry name" value="Znf_RING_CS"/>
</dbReference>
<dbReference type="Pfam" id="PF15227">
    <property type="entry name" value="zf-C3HC4_4"/>
    <property type="match status" value="1"/>
</dbReference>
<dbReference type="SUPFAM" id="SSF57845">
    <property type="entry name" value="B-box zinc-binding domain"/>
    <property type="match status" value="1"/>
</dbReference>
<dbReference type="SUPFAM" id="SSF57850">
    <property type="entry name" value="RING/U-box"/>
    <property type="match status" value="1"/>
</dbReference>
<feature type="compositionally biased region" description="Basic residues" evidence="5">
    <location>
        <begin position="210"/>
        <end position="238"/>
    </location>
</feature>
<feature type="region of interest" description="Disordered" evidence="5">
    <location>
        <begin position="195"/>
        <end position="294"/>
    </location>
</feature>
<evidence type="ECO:0000259" key="7">
    <source>
        <dbReference type="PROSITE" id="PS50119"/>
    </source>
</evidence>
<comment type="caution">
    <text evidence="8">The sequence shown here is derived from an EMBL/GenBank/DDBJ whole genome shotgun (WGS) entry which is preliminary data.</text>
</comment>
<evidence type="ECO:0000256" key="4">
    <source>
        <dbReference type="PROSITE-ProRule" id="PRU00024"/>
    </source>
</evidence>
<evidence type="ECO:0000313" key="9">
    <source>
        <dbReference type="Proteomes" id="UP001591681"/>
    </source>
</evidence>
<dbReference type="CDD" id="cd19769">
    <property type="entry name" value="Bbox2_TRIM16-like"/>
    <property type="match status" value="1"/>
</dbReference>
<keyword evidence="9" id="KW-1185">Reference proteome</keyword>
<keyword evidence="3" id="KW-0862">Zinc</keyword>
<protein>
    <submittedName>
        <fullName evidence="8">Uncharacterized protein</fullName>
    </submittedName>
</protein>
<dbReference type="SMART" id="SM00336">
    <property type="entry name" value="BBOX"/>
    <property type="match status" value="1"/>
</dbReference>
<dbReference type="SMART" id="SM00184">
    <property type="entry name" value="RING"/>
    <property type="match status" value="1"/>
</dbReference>
<feature type="compositionally biased region" description="Basic residues" evidence="5">
    <location>
        <begin position="255"/>
        <end position="271"/>
    </location>
</feature>
<keyword evidence="2 4" id="KW-0863">Zinc-finger</keyword>
<dbReference type="PROSITE" id="PS50089">
    <property type="entry name" value="ZF_RING_2"/>
    <property type="match status" value="1"/>
</dbReference>
<evidence type="ECO:0000256" key="3">
    <source>
        <dbReference type="ARBA" id="ARBA00022833"/>
    </source>
</evidence>
<dbReference type="Gene3D" id="3.30.160.60">
    <property type="entry name" value="Classic Zinc Finger"/>
    <property type="match status" value="1"/>
</dbReference>
<accession>A0ABD1KNZ4</accession>
<dbReference type="InterPro" id="IPR013083">
    <property type="entry name" value="Znf_RING/FYVE/PHD"/>
</dbReference>
<dbReference type="GO" id="GO:0008270">
    <property type="term" value="F:zinc ion binding"/>
    <property type="evidence" value="ECO:0007669"/>
    <property type="project" value="UniProtKB-KW"/>
</dbReference>
<sequence>MDCGKMADNILEDQDPYSCPVCLDPLEDPVTIPCGHSYCMDCIKDCWDQEDHKGVYSCPQCRQTFEPRPALNKNTMFAEVVERLKRTSLRAAPVGHCYAGPGDVECDVCTGRKQKAIRTCLVCVASYCETHLRLHDGLHPGQRHKTIDTAEHQVKFCSRHGKRLEGFCRSDQSFICHLCATDDHRGHDVVSADRSWAHTDGHSRRDGHSSRNHRAGGGHKSGHRTGQHRGTHHTHRHGTAGQETSGHVQSGHGSGGHKKRRKHGSRHGKSGHKSDGHGSWHQRGHHEKGRQTGH</sequence>
<dbReference type="InterPro" id="IPR051051">
    <property type="entry name" value="E3_ubiq-ligase_TRIM/RNF"/>
</dbReference>